<organism evidence="11 12">
    <name type="scientific">Zingiber officinale</name>
    <name type="common">Ginger</name>
    <name type="synonym">Amomum zingiber</name>
    <dbReference type="NCBI Taxonomy" id="94328"/>
    <lineage>
        <taxon>Eukaryota</taxon>
        <taxon>Viridiplantae</taxon>
        <taxon>Streptophyta</taxon>
        <taxon>Embryophyta</taxon>
        <taxon>Tracheophyta</taxon>
        <taxon>Spermatophyta</taxon>
        <taxon>Magnoliopsida</taxon>
        <taxon>Liliopsida</taxon>
        <taxon>Zingiberales</taxon>
        <taxon>Zingiberaceae</taxon>
        <taxon>Zingiber</taxon>
    </lineage>
</organism>
<dbReference type="PANTHER" id="PTHR36766">
    <property type="entry name" value="PLANT BROAD-SPECTRUM MILDEW RESISTANCE PROTEIN RPW8"/>
    <property type="match status" value="1"/>
</dbReference>
<evidence type="ECO:0000313" key="12">
    <source>
        <dbReference type="Proteomes" id="UP000734854"/>
    </source>
</evidence>
<evidence type="ECO:0000256" key="5">
    <source>
        <dbReference type="ARBA" id="ARBA00022821"/>
    </source>
</evidence>
<evidence type="ECO:0000259" key="8">
    <source>
        <dbReference type="Pfam" id="PF18052"/>
    </source>
</evidence>
<evidence type="ECO:0000256" key="6">
    <source>
        <dbReference type="ARBA" id="ARBA00022840"/>
    </source>
</evidence>
<dbReference type="Pfam" id="PF00931">
    <property type="entry name" value="NB-ARC"/>
    <property type="match status" value="1"/>
</dbReference>
<dbReference type="GO" id="GO:0042742">
    <property type="term" value="P:defense response to bacterium"/>
    <property type="evidence" value="ECO:0007669"/>
    <property type="project" value="UniProtKB-ARBA"/>
</dbReference>
<dbReference type="GO" id="GO:0009626">
    <property type="term" value="P:plant-type hypersensitive response"/>
    <property type="evidence" value="ECO:0007669"/>
    <property type="project" value="UniProtKB-ARBA"/>
</dbReference>
<gene>
    <name evidence="11" type="ORF">ZIOFF_021302</name>
</gene>
<dbReference type="Proteomes" id="UP000734854">
    <property type="component" value="Unassembled WGS sequence"/>
</dbReference>
<dbReference type="Gene3D" id="3.80.10.10">
    <property type="entry name" value="Ribonuclease Inhibitor"/>
    <property type="match status" value="2"/>
</dbReference>
<name>A0A8J5H199_ZINOF</name>
<dbReference type="Pfam" id="PF23559">
    <property type="entry name" value="WHD_DRP"/>
    <property type="match status" value="1"/>
</dbReference>
<evidence type="ECO:0000256" key="4">
    <source>
        <dbReference type="ARBA" id="ARBA00022741"/>
    </source>
</evidence>
<sequence length="1202" mass="134985">MAEILSDFAGRCMSKLLSFVEGEATKILGVKDDLKKLQRRLLRVRGVLEDAEKKRHGSAEINAWVREMKDIMYDVEDLLDLCKTKAENLWVSHSPLPSASDFSCLPLSRQIANKVREVNDRLDEISEDRHVMSRLHEIDPSIHDSGINTRNTSPLLIQSDIVGTQIKEVSESLVKSLITKRDEGWKIFGIVGMGGIGKTTLARNVYNDSRIPGYFPRKTWLCVSKEFSGNELLKELIRSVGGDHGEARSKAELELILSHLLPKKFFIVLDDLWNANVWEDLLRAPFKCSSGGILITTRDERVARQMGASIHCVEKMDKVTSWMLLSTLVSRDGEDEEVCKLKAIGGEIVKKCDGLPLAIKTVAGVLRSKERCEKEWNKVLESEIWSMNQLQEELPRALYLSYEDLPSHLKQCFLFCSLYPENISMHYKDLTRSWVAEGFVKPQGYRLLEDLAEGYYEELLGRNLLQLHPLYLDNSVCTMHGLLRSLAVYLVEEESVSISNGERLESTNTLTKIRHLSVSNMGEEVAVPVELVSQNCLRTLLVWNSFKTKRIGADLFEKLGQLRVLCIAATEIERIPDSLGNLIQLRYLDLDRTHVQSLPESIGCLKNLEILNLQSCRSLQYLPDAITKLQNLRCLRVRGTPLNHLPKGIGNLTKINHLEGFLIGHERDTQGEVEDCALDDLQSLNDLRFLHVAALKRARRGSLVLANKTFLKHLDLRWLPPCVKADLTRCGNQAAEDIAKSYSDLFPPSSLECLTEAESQRNVRLFSDLSLPSSLEFLSIYHFLGQELPKCMERCTPMSFPNLQFLDLNCFISCTQFPVLGQLPQLKILSIARADAIVTVGPELLYGQSPLTTLVAFPKLEYLEFMIMPNWEQWSFGETETAKAQELQLLPSLKRLCVVDCPKLKALPDGLHHATNLQELRIYGAHELGEVKNLPSLTNELFLRDNKKLEKVSNLPMLKSLIVGSCPLLKQVDSLSALEMLELRHNSSQRLPSDASLQHLNLDTQEDPLPVWLPELLEQNMKGYAGSGVLLVECSLSLLRRCCKDGPYWHTIQQFAGVLMQSEEGSAYMTWPRRAPVATRSGGSGHRTGQRRLETTPRMAVADKGDNAPRDINVCRTLLRALVHEGEELPAVGMAGVGGGAGTICVCLYWDGWARGIPRCRRLSTRGEAAPLFWRVAVDKGGGCGVSSSRRRRICADGGLDR</sequence>
<dbReference type="SMART" id="SM00369">
    <property type="entry name" value="LRR_TYP"/>
    <property type="match status" value="4"/>
</dbReference>
<dbReference type="InterPro" id="IPR058922">
    <property type="entry name" value="WHD_DRP"/>
</dbReference>
<feature type="domain" description="Disease resistance protein winged helix" evidence="9">
    <location>
        <begin position="418"/>
        <end position="487"/>
    </location>
</feature>
<dbReference type="Gene3D" id="3.40.50.300">
    <property type="entry name" value="P-loop containing nucleotide triphosphate hydrolases"/>
    <property type="match status" value="1"/>
</dbReference>
<dbReference type="InterPro" id="IPR002182">
    <property type="entry name" value="NB-ARC"/>
</dbReference>
<dbReference type="FunFam" id="1.10.10.10:FF:000322">
    <property type="entry name" value="Probable disease resistance protein At1g63360"/>
    <property type="match status" value="1"/>
</dbReference>
<dbReference type="CDD" id="cd14798">
    <property type="entry name" value="RX-CC_like"/>
    <property type="match status" value="1"/>
</dbReference>
<dbReference type="Pfam" id="PF18052">
    <property type="entry name" value="Rx_N"/>
    <property type="match status" value="1"/>
</dbReference>
<dbReference type="SUPFAM" id="SSF52540">
    <property type="entry name" value="P-loop containing nucleoside triphosphate hydrolases"/>
    <property type="match status" value="1"/>
</dbReference>
<evidence type="ECO:0000259" key="9">
    <source>
        <dbReference type="Pfam" id="PF23559"/>
    </source>
</evidence>
<comment type="similarity">
    <text evidence="1">Belongs to the disease resistance NB-LRR family.</text>
</comment>
<keyword evidence="4" id="KW-0547">Nucleotide-binding</keyword>
<reference evidence="11 12" key="1">
    <citation type="submission" date="2020-08" db="EMBL/GenBank/DDBJ databases">
        <title>Plant Genome Project.</title>
        <authorList>
            <person name="Zhang R.-G."/>
        </authorList>
    </citation>
    <scope>NUCLEOTIDE SEQUENCE [LARGE SCALE GENOMIC DNA]</scope>
    <source>
        <tissue evidence="11">Rhizome</tissue>
    </source>
</reference>
<evidence type="ECO:0000256" key="3">
    <source>
        <dbReference type="ARBA" id="ARBA00022737"/>
    </source>
</evidence>
<keyword evidence="2" id="KW-0433">Leucine-rich repeat</keyword>
<dbReference type="GO" id="GO:0002758">
    <property type="term" value="P:innate immune response-activating signaling pathway"/>
    <property type="evidence" value="ECO:0007669"/>
    <property type="project" value="UniProtKB-ARBA"/>
</dbReference>
<dbReference type="InterPro" id="IPR055414">
    <property type="entry name" value="LRR_R13L4/SHOC2-like"/>
</dbReference>
<dbReference type="Gene3D" id="1.20.5.4130">
    <property type="match status" value="1"/>
</dbReference>
<protein>
    <submittedName>
        <fullName evidence="11">Uncharacterized protein</fullName>
    </submittedName>
</protein>
<dbReference type="PRINTS" id="PR00364">
    <property type="entry name" value="DISEASERSIST"/>
</dbReference>
<evidence type="ECO:0000313" key="11">
    <source>
        <dbReference type="EMBL" id="KAG6517903.1"/>
    </source>
</evidence>
<dbReference type="InterPro" id="IPR036388">
    <property type="entry name" value="WH-like_DNA-bd_sf"/>
</dbReference>
<feature type="domain" description="NB-ARC" evidence="7">
    <location>
        <begin position="170"/>
        <end position="331"/>
    </location>
</feature>
<comment type="caution">
    <text evidence="11">The sequence shown here is derived from an EMBL/GenBank/DDBJ whole genome shotgun (WGS) entry which is preliminary data.</text>
</comment>
<evidence type="ECO:0000259" key="7">
    <source>
        <dbReference type="Pfam" id="PF00931"/>
    </source>
</evidence>
<dbReference type="Gene3D" id="1.10.10.10">
    <property type="entry name" value="Winged helix-like DNA-binding domain superfamily/Winged helix DNA-binding domain"/>
    <property type="match status" value="1"/>
</dbReference>
<dbReference type="GO" id="GO:0043531">
    <property type="term" value="F:ADP binding"/>
    <property type="evidence" value="ECO:0007669"/>
    <property type="project" value="InterPro"/>
</dbReference>
<dbReference type="InterPro" id="IPR003591">
    <property type="entry name" value="Leu-rich_rpt_typical-subtyp"/>
</dbReference>
<keyword evidence="5" id="KW-0611">Plant defense</keyword>
<dbReference type="Pfam" id="PF23598">
    <property type="entry name" value="LRR_14"/>
    <property type="match status" value="1"/>
</dbReference>
<evidence type="ECO:0000256" key="2">
    <source>
        <dbReference type="ARBA" id="ARBA00022614"/>
    </source>
</evidence>
<accession>A0A8J5H199</accession>
<dbReference type="InterPro" id="IPR027417">
    <property type="entry name" value="P-loop_NTPase"/>
</dbReference>
<feature type="domain" description="Disease resistance R13L4/SHOC-2-like LRR" evidence="10">
    <location>
        <begin position="561"/>
        <end position="887"/>
    </location>
</feature>
<dbReference type="SUPFAM" id="SSF52058">
    <property type="entry name" value="L domain-like"/>
    <property type="match status" value="1"/>
</dbReference>
<evidence type="ECO:0000256" key="1">
    <source>
        <dbReference type="ARBA" id="ARBA00008894"/>
    </source>
</evidence>
<dbReference type="InterPro" id="IPR032675">
    <property type="entry name" value="LRR_dom_sf"/>
</dbReference>
<proteinExistence type="inferred from homology"/>
<dbReference type="PANTHER" id="PTHR36766:SF70">
    <property type="entry name" value="DISEASE RESISTANCE PROTEIN RGA4"/>
    <property type="match status" value="1"/>
</dbReference>
<dbReference type="EMBL" id="JACMSC010000006">
    <property type="protein sequence ID" value="KAG6517903.1"/>
    <property type="molecule type" value="Genomic_DNA"/>
</dbReference>
<dbReference type="InterPro" id="IPR042197">
    <property type="entry name" value="Apaf_helical"/>
</dbReference>
<keyword evidence="6" id="KW-0067">ATP-binding</keyword>
<dbReference type="InterPro" id="IPR041118">
    <property type="entry name" value="Rx_N"/>
</dbReference>
<feature type="domain" description="Disease resistance N-terminal" evidence="8">
    <location>
        <begin position="11"/>
        <end position="88"/>
    </location>
</feature>
<keyword evidence="3" id="KW-0677">Repeat</keyword>
<dbReference type="GO" id="GO:0005524">
    <property type="term" value="F:ATP binding"/>
    <property type="evidence" value="ECO:0007669"/>
    <property type="project" value="UniProtKB-KW"/>
</dbReference>
<dbReference type="Gene3D" id="1.10.8.430">
    <property type="entry name" value="Helical domain of apoptotic protease-activating factors"/>
    <property type="match status" value="1"/>
</dbReference>
<dbReference type="AlphaFoldDB" id="A0A8J5H199"/>
<keyword evidence="12" id="KW-1185">Reference proteome</keyword>
<evidence type="ECO:0000259" key="10">
    <source>
        <dbReference type="Pfam" id="PF23598"/>
    </source>
</evidence>
<dbReference type="InterPro" id="IPR038005">
    <property type="entry name" value="RX-like_CC"/>
</dbReference>